<sequence length="212" mass="23932">MLLHRILLADDHALLLDAFSKLLEPDFTVVGKLQNGRSVLHEARKLRPDIILLDMHMPLLNGLEAGRQIKKLMPEIQLVYLTVDEDPELVNEAIQAGASGYLIKNSAASELFHALREVVQGRVYITPLLKQAMEKKFVQGTGKRLMTQKLTSRQREVLQLLGEGHSMKQIGSILHVTPRTVAFHKYRMMEDLRMKSGAELIHLAMQEGLLAK</sequence>
<evidence type="ECO:0000256" key="2">
    <source>
        <dbReference type="ARBA" id="ARBA00023015"/>
    </source>
</evidence>
<reference evidence="8 9" key="1">
    <citation type="submission" date="2023-01" db="EMBL/GenBank/DDBJ databases">
        <title>Cultivation and genomic characterization of new, ubiquitous marine nitrite-oxidizing bacteria from the Nitrospirales.</title>
        <authorList>
            <person name="Mueller A.J."/>
            <person name="Daebeler A."/>
            <person name="Herbold C.W."/>
            <person name="Kirkegaard R.H."/>
            <person name="Daims H."/>
        </authorList>
    </citation>
    <scope>NUCLEOTIDE SEQUENCE [LARGE SCALE GENOMIC DNA]</scope>
    <source>
        <strain evidence="8 9">DK</strain>
    </source>
</reference>
<evidence type="ECO:0000259" key="7">
    <source>
        <dbReference type="PROSITE" id="PS50110"/>
    </source>
</evidence>
<evidence type="ECO:0000313" key="8">
    <source>
        <dbReference type="EMBL" id="WNM62287.1"/>
    </source>
</evidence>
<feature type="domain" description="Response regulatory" evidence="7">
    <location>
        <begin position="5"/>
        <end position="119"/>
    </location>
</feature>
<dbReference type="GO" id="GO:0003677">
    <property type="term" value="F:DNA binding"/>
    <property type="evidence" value="ECO:0007669"/>
    <property type="project" value="UniProtKB-KW"/>
</dbReference>
<dbReference type="EMBL" id="CP116968">
    <property type="protein sequence ID" value="WNM62287.1"/>
    <property type="molecule type" value="Genomic_DNA"/>
</dbReference>
<dbReference type="PANTHER" id="PTHR43214">
    <property type="entry name" value="TWO-COMPONENT RESPONSE REGULATOR"/>
    <property type="match status" value="1"/>
</dbReference>
<feature type="modified residue" description="4-aspartylphosphate" evidence="5">
    <location>
        <position position="54"/>
    </location>
</feature>
<dbReference type="PANTHER" id="PTHR43214:SF41">
    <property type="entry name" value="NITRATE_NITRITE RESPONSE REGULATOR PROTEIN NARP"/>
    <property type="match status" value="1"/>
</dbReference>
<dbReference type="Gene3D" id="3.40.50.2300">
    <property type="match status" value="1"/>
</dbReference>
<dbReference type="InterPro" id="IPR011006">
    <property type="entry name" value="CheY-like_superfamily"/>
</dbReference>
<dbReference type="InterPro" id="IPR000792">
    <property type="entry name" value="Tscrpt_reg_LuxR_C"/>
</dbReference>
<evidence type="ECO:0000256" key="3">
    <source>
        <dbReference type="ARBA" id="ARBA00023125"/>
    </source>
</evidence>
<accession>A0AA96GJ57</accession>
<dbReference type="PRINTS" id="PR00038">
    <property type="entry name" value="HTHLUXR"/>
</dbReference>
<dbReference type="InterPro" id="IPR001789">
    <property type="entry name" value="Sig_transdc_resp-reg_receiver"/>
</dbReference>
<dbReference type="CDD" id="cd17535">
    <property type="entry name" value="REC_NarL-like"/>
    <property type="match status" value="1"/>
</dbReference>
<evidence type="ECO:0000259" key="6">
    <source>
        <dbReference type="PROSITE" id="PS50043"/>
    </source>
</evidence>
<evidence type="ECO:0000256" key="4">
    <source>
        <dbReference type="ARBA" id="ARBA00023163"/>
    </source>
</evidence>
<dbReference type="Proteomes" id="UP001302494">
    <property type="component" value="Chromosome"/>
</dbReference>
<gene>
    <name evidence="8" type="ORF">PQG83_00655</name>
</gene>
<dbReference type="PROSITE" id="PS50110">
    <property type="entry name" value="RESPONSE_REGULATORY"/>
    <property type="match status" value="1"/>
</dbReference>
<proteinExistence type="predicted"/>
<organism evidence="8 9">
    <name type="scientific">Candidatus Nitrospira neomarina</name>
    <dbReference type="NCBI Taxonomy" id="3020899"/>
    <lineage>
        <taxon>Bacteria</taxon>
        <taxon>Pseudomonadati</taxon>
        <taxon>Nitrospirota</taxon>
        <taxon>Nitrospiria</taxon>
        <taxon>Nitrospirales</taxon>
        <taxon>Nitrospiraceae</taxon>
        <taxon>Nitrospira</taxon>
    </lineage>
</organism>
<dbReference type="InterPro" id="IPR016032">
    <property type="entry name" value="Sig_transdc_resp-reg_C-effctor"/>
</dbReference>
<dbReference type="PROSITE" id="PS50043">
    <property type="entry name" value="HTH_LUXR_2"/>
    <property type="match status" value="1"/>
</dbReference>
<keyword evidence="9" id="KW-1185">Reference proteome</keyword>
<protein>
    <submittedName>
        <fullName evidence="8">Response regulator transcription factor</fullName>
    </submittedName>
</protein>
<evidence type="ECO:0000313" key="9">
    <source>
        <dbReference type="Proteomes" id="UP001302494"/>
    </source>
</evidence>
<dbReference type="Pfam" id="PF00196">
    <property type="entry name" value="GerE"/>
    <property type="match status" value="1"/>
</dbReference>
<dbReference type="GO" id="GO:0006355">
    <property type="term" value="P:regulation of DNA-templated transcription"/>
    <property type="evidence" value="ECO:0007669"/>
    <property type="project" value="InterPro"/>
</dbReference>
<dbReference type="SUPFAM" id="SSF52172">
    <property type="entry name" value="CheY-like"/>
    <property type="match status" value="1"/>
</dbReference>
<dbReference type="GO" id="GO:0000160">
    <property type="term" value="P:phosphorelay signal transduction system"/>
    <property type="evidence" value="ECO:0007669"/>
    <property type="project" value="InterPro"/>
</dbReference>
<dbReference type="InterPro" id="IPR058245">
    <property type="entry name" value="NreC/VraR/RcsB-like_REC"/>
</dbReference>
<name>A0AA96GJ57_9BACT</name>
<keyword evidence="1 5" id="KW-0597">Phosphoprotein</keyword>
<evidence type="ECO:0000256" key="1">
    <source>
        <dbReference type="ARBA" id="ARBA00022553"/>
    </source>
</evidence>
<dbReference type="Pfam" id="PF00072">
    <property type="entry name" value="Response_reg"/>
    <property type="match status" value="1"/>
</dbReference>
<dbReference type="SMART" id="SM00448">
    <property type="entry name" value="REC"/>
    <property type="match status" value="1"/>
</dbReference>
<dbReference type="InterPro" id="IPR039420">
    <property type="entry name" value="WalR-like"/>
</dbReference>
<dbReference type="KEGG" id="nneo:PQG83_00655"/>
<keyword evidence="3" id="KW-0238">DNA-binding</keyword>
<keyword evidence="2" id="KW-0805">Transcription regulation</keyword>
<keyword evidence="4" id="KW-0804">Transcription</keyword>
<feature type="domain" description="HTH luxR-type" evidence="6">
    <location>
        <begin position="143"/>
        <end position="208"/>
    </location>
</feature>
<dbReference type="SMART" id="SM00421">
    <property type="entry name" value="HTH_LUXR"/>
    <property type="match status" value="1"/>
</dbReference>
<dbReference type="CDD" id="cd06170">
    <property type="entry name" value="LuxR_C_like"/>
    <property type="match status" value="1"/>
</dbReference>
<dbReference type="RefSeq" id="WP_312745557.1">
    <property type="nucleotide sequence ID" value="NZ_CP116968.1"/>
</dbReference>
<evidence type="ECO:0000256" key="5">
    <source>
        <dbReference type="PROSITE-ProRule" id="PRU00169"/>
    </source>
</evidence>
<dbReference type="AlphaFoldDB" id="A0AA96GJ57"/>
<dbReference type="SUPFAM" id="SSF46894">
    <property type="entry name" value="C-terminal effector domain of the bipartite response regulators"/>
    <property type="match status" value="1"/>
</dbReference>